<evidence type="ECO:0000259" key="3">
    <source>
        <dbReference type="Pfam" id="PF00884"/>
    </source>
</evidence>
<dbReference type="PANTHER" id="PTHR45953">
    <property type="entry name" value="IDURONATE 2-SULFATASE"/>
    <property type="match status" value="1"/>
</dbReference>
<comment type="caution">
    <text evidence="4">The sequence shown here is derived from an EMBL/GenBank/DDBJ whole genome shotgun (WGS) entry which is preliminary data.</text>
</comment>
<dbReference type="RefSeq" id="WP_135433956.1">
    <property type="nucleotide sequence ID" value="NZ_RPEM01000025.1"/>
</dbReference>
<sequence length="518" mass="59093">MRTIFVLFDSLNRSAMGVYGGTSVKTPHFDRFAQLAMTFDRHYVGSLPCMPARRDMHTGRLNFTHRSWGPLEPFDNSFAELLKKQGTYTHMISDHLHYFEDGGAGFHTRFNSWDFIRGQEYDPWVAMVKPPLERFREIYDERHYPLTRESKRFQAMINREAICDEADFPGPKCFAAGLEFLDRNHAADDWMLMLECFDPHEPFHAPERFHDAYDPKAGKVLDWPHYERVIENPEDIDGIRANYAALVAMCDDYFGKLLDYLDSHDMWKDTAVILTTDHGFLLSEHDWWGKCRMPYYEEVSHIPLMIHDPRFPQAAGQRTGALTQTADLMPTLLGLHGVPLPEEARARDLSVVLAEPACNGRDVAVFGVFGGPIGVTDGAHVLYYYPPDWQAEGLREYTLAPQHMTGPFAVRELKTARLSEGFDFTKGVPVLSIAALPDAPRVPMNDGAGFVDVGTRLYDLISDSAQQKPINNPELTARLLSQAVDVLRDHDTPDEVYQWYGLPVPEKTEREEIYENAK</sequence>
<evidence type="ECO:0000313" key="4">
    <source>
        <dbReference type="EMBL" id="TGD41446.1"/>
    </source>
</evidence>
<dbReference type="EMBL" id="RPEM01000025">
    <property type="protein sequence ID" value="TGD41446.1"/>
    <property type="molecule type" value="Genomic_DNA"/>
</dbReference>
<evidence type="ECO:0000313" key="5">
    <source>
        <dbReference type="Proteomes" id="UP000297741"/>
    </source>
</evidence>
<name>A0ABY2KGS9_9RHOB</name>
<dbReference type="Proteomes" id="UP000297741">
    <property type="component" value="Unassembled WGS sequence"/>
</dbReference>
<reference evidence="4 5" key="1">
    <citation type="submission" date="2018-11" db="EMBL/GenBank/DDBJ databases">
        <title>Tabrizicola sp. isolated from sediment of alpine lake.</title>
        <authorList>
            <person name="Liu Z."/>
        </authorList>
    </citation>
    <scope>NUCLEOTIDE SEQUENCE [LARGE SCALE GENOMIC DNA]</scope>
    <source>
        <strain evidence="4 5">DRYC-M-16</strain>
    </source>
</reference>
<organism evidence="4 5">
    <name type="scientific">Pseudotabrizicola sediminis</name>
    <dbReference type="NCBI Taxonomy" id="2486418"/>
    <lineage>
        <taxon>Bacteria</taxon>
        <taxon>Pseudomonadati</taxon>
        <taxon>Pseudomonadota</taxon>
        <taxon>Alphaproteobacteria</taxon>
        <taxon>Rhodobacterales</taxon>
        <taxon>Paracoccaceae</taxon>
        <taxon>Pseudotabrizicola</taxon>
    </lineage>
</organism>
<keyword evidence="5" id="KW-1185">Reference proteome</keyword>
<accession>A0ABY2KGS9</accession>
<dbReference type="SUPFAM" id="SSF53649">
    <property type="entry name" value="Alkaline phosphatase-like"/>
    <property type="match status" value="1"/>
</dbReference>
<dbReference type="CDD" id="cd16148">
    <property type="entry name" value="sulfatase_like"/>
    <property type="match status" value="1"/>
</dbReference>
<proteinExistence type="predicted"/>
<dbReference type="Gene3D" id="3.40.720.10">
    <property type="entry name" value="Alkaline Phosphatase, subunit A"/>
    <property type="match status" value="1"/>
</dbReference>
<dbReference type="InterPro" id="IPR017850">
    <property type="entry name" value="Alkaline_phosphatase_core_sf"/>
</dbReference>
<dbReference type="InterPro" id="IPR000917">
    <property type="entry name" value="Sulfatase_N"/>
</dbReference>
<feature type="domain" description="Sulfatase N-terminal" evidence="3">
    <location>
        <begin position="4"/>
        <end position="338"/>
    </location>
</feature>
<evidence type="ECO:0000256" key="2">
    <source>
        <dbReference type="ARBA" id="ARBA00022801"/>
    </source>
</evidence>
<dbReference type="PANTHER" id="PTHR45953:SF1">
    <property type="entry name" value="IDURONATE 2-SULFATASE"/>
    <property type="match status" value="1"/>
</dbReference>
<dbReference type="Pfam" id="PF00884">
    <property type="entry name" value="Sulfatase"/>
    <property type="match status" value="1"/>
</dbReference>
<keyword evidence="1" id="KW-0479">Metal-binding</keyword>
<keyword evidence="2" id="KW-0378">Hydrolase</keyword>
<evidence type="ECO:0000256" key="1">
    <source>
        <dbReference type="ARBA" id="ARBA00022723"/>
    </source>
</evidence>
<gene>
    <name evidence="4" type="ORF">EEB11_18590</name>
</gene>
<protein>
    <submittedName>
        <fullName evidence="4">Sulfatase</fullName>
    </submittedName>
</protein>